<keyword evidence="4 7" id="KW-0812">Transmembrane</keyword>
<feature type="transmembrane region" description="Helical" evidence="7">
    <location>
        <begin position="258"/>
        <end position="279"/>
    </location>
</feature>
<feature type="transmembrane region" description="Helical" evidence="7">
    <location>
        <begin position="349"/>
        <end position="371"/>
    </location>
</feature>
<dbReference type="InterPro" id="IPR036259">
    <property type="entry name" value="MFS_trans_sf"/>
</dbReference>
<feature type="transmembrane region" description="Helical" evidence="7">
    <location>
        <begin position="286"/>
        <end position="306"/>
    </location>
</feature>
<feature type="transmembrane region" description="Helical" evidence="7">
    <location>
        <begin position="224"/>
        <end position="246"/>
    </location>
</feature>
<feature type="transmembrane region" description="Helical" evidence="7">
    <location>
        <begin position="46"/>
        <end position="65"/>
    </location>
</feature>
<evidence type="ECO:0000256" key="4">
    <source>
        <dbReference type="ARBA" id="ARBA00022692"/>
    </source>
</evidence>
<accession>A0ABT9XHC4</accession>
<feature type="domain" description="Major facilitator superfamily (MFS) profile" evidence="8">
    <location>
        <begin position="224"/>
        <end position="424"/>
    </location>
</feature>
<comment type="subcellular location">
    <subcellularLocation>
        <location evidence="1">Cell membrane</location>
        <topology evidence="1">Multi-pass membrane protein</topology>
    </subcellularLocation>
</comment>
<evidence type="ECO:0000256" key="7">
    <source>
        <dbReference type="SAM" id="Phobius"/>
    </source>
</evidence>
<keyword evidence="10" id="KW-1185">Reference proteome</keyword>
<evidence type="ECO:0000313" key="9">
    <source>
        <dbReference type="EMBL" id="MDQ0189198.1"/>
    </source>
</evidence>
<organism evidence="9 10">
    <name type="scientific">Alicyclobacillus cycloheptanicus</name>
    <dbReference type="NCBI Taxonomy" id="1457"/>
    <lineage>
        <taxon>Bacteria</taxon>
        <taxon>Bacillati</taxon>
        <taxon>Bacillota</taxon>
        <taxon>Bacilli</taxon>
        <taxon>Bacillales</taxon>
        <taxon>Alicyclobacillaceae</taxon>
        <taxon>Alicyclobacillus</taxon>
    </lineage>
</organism>
<dbReference type="Proteomes" id="UP001232973">
    <property type="component" value="Unassembled WGS sequence"/>
</dbReference>
<feature type="transmembrane region" description="Helical" evidence="7">
    <location>
        <begin position="312"/>
        <end position="337"/>
    </location>
</feature>
<evidence type="ECO:0000313" key="10">
    <source>
        <dbReference type="Proteomes" id="UP001232973"/>
    </source>
</evidence>
<feature type="transmembrane region" description="Helical" evidence="7">
    <location>
        <begin position="377"/>
        <end position="399"/>
    </location>
</feature>
<gene>
    <name evidence="9" type="ORF">J2S03_001014</name>
</gene>
<dbReference type="CDD" id="cd06173">
    <property type="entry name" value="MFS_MefA_like"/>
    <property type="match status" value="1"/>
</dbReference>
<evidence type="ECO:0000259" key="8">
    <source>
        <dbReference type="PROSITE" id="PS50850"/>
    </source>
</evidence>
<comment type="caution">
    <text evidence="9">The sequence shown here is derived from an EMBL/GenBank/DDBJ whole genome shotgun (WGS) entry which is preliminary data.</text>
</comment>
<evidence type="ECO:0000256" key="2">
    <source>
        <dbReference type="ARBA" id="ARBA00022448"/>
    </source>
</evidence>
<dbReference type="RefSeq" id="WP_274455054.1">
    <property type="nucleotide sequence ID" value="NZ_CP067097.1"/>
</dbReference>
<evidence type="ECO:0000256" key="3">
    <source>
        <dbReference type="ARBA" id="ARBA00022475"/>
    </source>
</evidence>
<keyword evidence="2" id="KW-0813">Transport</keyword>
<dbReference type="PROSITE" id="PS50850">
    <property type="entry name" value="MFS"/>
    <property type="match status" value="1"/>
</dbReference>
<keyword evidence="5 7" id="KW-1133">Transmembrane helix</keyword>
<dbReference type="SUPFAM" id="SSF103473">
    <property type="entry name" value="MFS general substrate transporter"/>
    <property type="match status" value="1"/>
</dbReference>
<evidence type="ECO:0000256" key="5">
    <source>
        <dbReference type="ARBA" id="ARBA00022989"/>
    </source>
</evidence>
<protein>
    <submittedName>
        <fullName evidence="9">MFS family permease</fullName>
    </submittedName>
</protein>
<proteinExistence type="predicted"/>
<dbReference type="EMBL" id="JAUSTP010000005">
    <property type="protein sequence ID" value="MDQ0189198.1"/>
    <property type="molecule type" value="Genomic_DNA"/>
</dbReference>
<feature type="transmembrane region" description="Helical" evidence="7">
    <location>
        <begin position="9"/>
        <end position="34"/>
    </location>
</feature>
<dbReference type="InterPro" id="IPR020846">
    <property type="entry name" value="MFS_dom"/>
</dbReference>
<dbReference type="PANTHER" id="PTHR23513:SF6">
    <property type="entry name" value="MAJOR FACILITATOR SUPERFAMILY ASSOCIATED DOMAIN-CONTAINING PROTEIN"/>
    <property type="match status" value="1"/>
</dbReference>
<feature type="transmembrane region" description="Helical" evidence="7">
    <location>
        <begin position="164"/>
        <end position="184"/>
    </location>
</feature>
<evidence type="ECO:0000256" key="6">
    <source>
        <dbReference type="ARBA" id="ARBA00023136"/>
    </source>
</evidence>
<keyword evidence="6 7" id="KW-0472">Membrane</keyword>
<evidence type="ECO:0000256" key="1">
    <source>
        <dbReference type="ARBA" id="ARBA00004651"/>
    </source>
</evidence>
<dbReference type="Pfam" id="PF05977">
    <property type="entry name" value="MFS_3"/>
    <property type="match status" value="1"/>
</dbReference>
<dbReference type="Gene3D" id="1.20.1250.20">
    <property type="entry name" value="MFS general substrate transporter like domains"/>
    <property type="match status" value="1"/>
</dbReference>
<dbReference type="PANTHER" id="PTHR23513">
    <property type="entry name" value="INTEGRAL MEMBRANE EFFLUX PROTEIN-RELATED"/>
    <property type="match status" value="1"/>
</dbReference>
<keyword evidence="3" id="KW-1003">Cell membrane</keyword>
<reference evidence="9 10" key="1">
    <citation type="submission" date="2023-07" db="EMBL/GenBank/DDBJ databases">
        <title>Genomic Encyclopedia of Type Strains, Phase IV (KMG-IV): sequencing the most valuable type-strain genomes for metagenomic binning, comparative biology and taxonomic classification.</title>
        <authorList>
            <person name="Goeker M."/>
        </authorList>
    </citation>
    <scope>NUCLEOTIDE SEQUENCE [LARGE SCALE GENOMIC DNA]</scope>
    <source>
        <strain evidence="9 10">DSM 4006</strain>
    </source>
</reference>
<sequence length="424" mass="44652">MSVLKNRNFALLLSGQLISTAGNNLFAIALPWYIYTLTQSKADLALAGIAQTLPALLGLAAGVFVDRWRKTTTMLTSDLVRAGLGALLVAAVMARQPIWTVLIIVLVLQAVGTFYSPAAGALMPTLVEPSDITSASGMQQSGNAAAQLFGTVAGGSLLAALGPALLFALDGVSYLASVVSVLLIRRRGPEPTQSLGRCQRAVRSNRAFFEDWRDGLNVFTQSRFLLLMMVSAVMANFAFAPLDIALTAWVKGPMQEDAFHLGLLNAGFFVGMIGGSLSLNRVSRTLSLRGILFIGMCGSGLCTMGLGLRPNFWWDTALTCAAGLCIGILNGSVNAALLRAIPAAFRGRALSTLSALVMLAMPLGMAIFGALMVHLPLAVIFVLIGSLSVLSGLVFILPIREDLSALARFEAAHVSPSADEVLVD</sequence>
<dbReference type="InterPro" id="IPR010290">
    <property type="entry name" value="TM_effector"/>
</dbReference>
<name>A0ABT9XHC4_9BACL</name>